<dbReference type="AlphaFoldDB" id="W0HY89"/>
<evidence type="ECO:0000259" key="9">
    <source>
        <dbReference type="PROSITE" id="PS50893"/>
    </source>
</evidence>
<evidence type="ECO:0000256" key="4">
    <source>
        <dbReference type="ARBA" id="ARBA00022741"/>
    </source>
</evidence>
<dbReference type="InterPro" id="IPR017871">
    <property type="entry name" value="ABC_transporter-like_CS"/>
</dbReference>
<proteinExistence type="inferred from homology"/>
<name>W0HY89_9GAMM</name>
<dbReference type="RefSeq" id="WP_038668471.1">
    <property type="nucleotide sequence ID" value="NZ_CP006569.1"/>
</dbReference>
<dbReference type="OrthoDB" id="5292475at2"/>
<dbReference type="Gene3D" id="3.40.50.300">
    <property type="entry name" value="P-loop containing nucleotide triphosphate hydrolases"/>
    <property type="match status" value="1"/>
</dbReference>
<protein>
    <recommendedName>
        <fullName evidence="8">Vitamin B12 import ATP-binding protein BtuD</fullName>
        <ecNumber evidence="8">7.6.2.8</ecNumber>
    </recommendedName>
    <alternativeName>
        <fullName evidence="8">Vitamin B12-transporting ATPase</fullName>
    </alternativeName>
</protein>
<comment type="subcellular location">
    <subcellularLocation>
        <location evidence="8">Cell membrane</location>
        <topology evidence="8">Peripheral membrane protein</topology>
    </subcellularLocation>
</comment>
<accession>W0HY89</accession>
<dbReference type="GO" id="GO:0016887">
    <property type="term" value="F:ATP hydrolysis activity"/>
    <property type="evidence" value="ECO:0007669"/>
    <property type="project" value="InterPro"/>
</dbReference>
<evidence type="ECO:0000256" key="7">
    <source>
        <dbReference type="ARBA" id="ARBA00023136"/>
    </source>
</evidence>
<dbReference type="HAMAP" id="MF_01005">
    <property type="entry name" value="BtuD"/>
    <property type="match status" value="1"/>
</dbReference>
<evidence type="ECO:0000256" key="8">
    <source>
        <dbReference type="HAMAP-Rule" id="MF_01005"/>
    </source>
</evidence>
<keyword evidence="11" id="KW-1185">Reference proteome</keyword>
<comment type="function">
    <text evidence="8">Part of the ABC transporter complex BtuCDF involved in vitamin B12 import. Responsible for energy coupling to the transport system.</text>
</comment>
<dbReference type="PROSITE" id="PS50893">
    <property type="entry name" value="ABC_TRANSPORTER_2"/>
    <property type="match status" value="1"/>
</dbReference>
<keyword evidence="4 8" id="KW-0547">Nucleotide-binding</keyword>
<gene>
    <name evidence="8 10" type="primary">btuD</name>
    <name evidence="10" type="ORF">Sant_2070</name>
</gene>
<dbReference type="SMART" id="SM00382">
    <property type="entry name" value="AAA"/>
    <property type="match status" value="1"/>
</dbReference>
<feature type="domain" description="ABC transporter" evidence="9">
    <location>
        <begin position="3"/>
        <end position="244"/>
    </location>
</feature>
<dbReference type="FunFam" id="3.40.50.300:FF:000462">
    <property type="entry name" value="Vitamin B12 import ATP-binding protein BtuD"/>
    <property type="match status" value="1"/>
</dbReference>
<keyword evidence="3" id="KW-0997">Cell inner membrane</keyword>
<organism evidence="10 11">
    <name type="scientific">Sodalis praecaptivus</name>
    <dbReference type="NCBI Taxonomy" id="1239307"/>
    <lineage>
        <taxon>Bacteria</taxon>
        <taxon>Pseudomonadati</taxon>
        <taxon>Pseudomonadota</taxon>
        <taxon>Gammaproteobacteria</taxon>
        <taxon>Enterobacterales</taxon>
        <taxon>Bruguierivoracaceae</taxon>
        <taxon>Sodalis</taxon>
    </lineage>
</organism>
<dbReference type="SUPFAM" id="SSF52540">
    <property type="entry name" value="P-loop containing nucleoside triphosphate hydrolases"/>
    <property type="match status" value="1"/>
</dbReference>
<dbReference type="InterPro" id="IPR003439">
    <property type="entry name" value="ABC_transporter-like_ATP-bd"/>
</dbReference>
<dbReference type="InterPro" id="IPR027417">
    <property type="entry name" value="P-loop_NTPase"/>
</dbReference>
<comment type="similarity">
    <text evidence="8">Belongs to the ABC transporter superfamily. Vitamin B12 importer (TC 3.A.1.13.1) family.</text>
</comment>
<dbReference type="KEGG" id="sod:Sant_2070"/>
<evidence type="ECO:0000256" key="2">
    <source>
        <dbReference type="ARBA" id="ARBA00022475"/>
    </source>
</evidence>
<dbReference type="PATRIC" id="fig|1239307.3.peg.2286"/>
<dbReference type="CDD" id="cd03214">
    <property type="entry name" value="ABC_Iron-Siderophores_B12_Hemin"/>
    <property type="match status" value="1"/>
</dbReference>
<dbReference type="HOGENOM" id="CLU_000604_1_11_6"/>
<comment type="catalytic activity">
    <reaction evidence="8">
        <text>an R-cob(III)alamin(out) + ATP + H2O = an R-cob(III)alamin(in) + ADP + phosphate + H(+)</text>
        <dbReference type="Rhea" id="RHEA:17873"/>
        <dbReference type="ChEBI" id="CHEBI:15377"/>
        <dbReference type="ChEBI" id="CHEBI:15378"/>
        <dbReference type="ChEBI" id="CHEBI:30616"/>
        <dbReference type="ChEBI" id="CHEBI:43474"/>
        <dbReference type="ChEBI" id="CHEBI:140785"/>
        <dbReference type="ChEBI" id="CHEBI:456216"/>
        <dbReference type="EC" id="7.6.2.8"/>
    </reaction>
</comment>
<evidence type="ECO:0000256" key="1">
    <source>
        <dbReference type="ARBA" id="ARBA00022448"/>
    </source>
</evidence>
<dbReference type="Proteomes" id="UP000019028">
    <property type="component" value="Chromosome"/>
</dbReference>
<dbReference type="InterPro" id="IPR003593">
    <property type="entry name" value="AAA+_ATPase"/>
</dbReference>
<keyword evidence="6 8" id="KW-1278">Translocase</keyword>
<dbReference type="EC" id="7.6.2.8" evidence="8"/>
<keyword evidence="5 8" id="KW-0067">ATP-binding</keyword>
<dbReference type="PANTHER" id="PTHR42734">
    <property type="entry name" value="METAL TRANSPORT SYSTEM ATP-BINDING PROTEIN TM_0124-RELATED"/>
    <property type="match status" value="1"/>
</dbReference>
<dbReference type="GO" id="GO:0005524">
    <property type="term" value="F:ATP binding"/>
    <property type="evidence" value="ECO:0007669"/>
    <property type="project" value="UniProtKB-KW"/>
</dbReference>
<evidence type="ECO:0000256" key="5">
    <source>
        <dbReference type="ARBA" id="ARBA00022840"/>
    </source>
</evidence>
<reference evidence="10 11" key="1">
    <citation type="journal article" date="2014" name="Genome Biol. Evol.">
        <title>Genome degeneration and adaptation in a nascent stage of symbiosis.</title>
        <authorList>
            <person name="Oakeson K.F."/>
            <person name="Gil R."/>
            <person name="Clayton A.L."/>
            <person name="Dunn D.M."/>
            <person name="von Niederhausern A.C."/>
            <person name="Hamil C."/>
            <person name="Aoyagi A."/>
            <person name="Duval B."/>
            <person name="Baca A."/>
            <person name="Silva F.J."/>
            <person name="Vallier A."/>
            <person name="Jackson D.G."/>
            <person name="Latorre A."/>
            <person name="Weiss R.B."/>
            <person name="Heddi A."/>
            <person name="Moya A."/>
            <person name="Dale C."/>
        </authorList>
    </citation>
    <scope>NUCLEOTIDE SEQUENCE [LARGE SCALE GENOMIC DNA]</scope>
    <source>
        <strain evidence="10 11">HS1</strain>
    </source>
</reference>
<dbReference type="NCBIfam" id="NF002981">
    <property type="entry name" value="PRK03695.1"/>
    <property type="match status" value="1"/>
</dbReference>
<dbReference type="GO" id="GO:0015420">
    <property type="term" value="F:ABC-type vitamin B12 transporter activity"/>
    <property type="evidence" value="ECO:0007669"/>
    <property type="project" value="UniProtKB-UniRule"/>
</dbReference>
<sequence length="261" mass="27836">MALTAPLLSWLLRAHDIQVPGRLRPLSRAVAAGRRIHIIGPNGAGKSTLLGCLAGLQSFRGDVQMLGKALTAWTPGELARRRGYLPQLTRSGGSQPVFHYLHLHQPATVDERAVGRAVATIAGRLALTPMLARPLNALSGGEWQRARLAAVMLQVWPTLNADARLLLLDEPAAGLDIAQQVALDQLIALLTAAGLSVLMCAHDINHTLQHADEVWLMAQGELVAAGTAAEVMTPDVLAKVFTVSFSQVSAGGRRWLMPCGE</sequence>
<dbReference type="InterPro" id="IPR050153">
    <property type="entry name" value="Metal_Ion_Import_ABC"/>
</dbReference>
<dbReference type="PANTHER" id="PTHR42734:SF18">
    <property type="entry name" value="VITAMIN B12 IMPORT ATP-BINDING PROTEIN BTUD"/>
    <property type="match status" value="1"/>
</dbReference>
<evidence type="ECO:0000256" key="6">
    <source>
        <dbReference type="ARBA" id="ARBA00022967"/>
    </source>
</evidence>
<dbReference type="EMBL" id="CP006569">
    <property type="protein sequence ID" value="AHF77118.1"/>
    <property type="molecule type" value="Genomic_DNA"/>
</dbReference>
<dbReference type="GO" id="GO:0005886">
    <property type="term" value="C:plasma membrane"/>
    <property type="evidence" value="ECO:0007669"/>
    <property type="project" value="UniProtKB-SubCell"/>
</dbReference>
<comment type="subunit">
    <text evidence="8">The complex is composed of two ATP-binding proteins (BtuD), two transmembrane proteins (BtuC) and a solute-binding protein (BtuF).</text>
</comment>
<keyword evidence="2 8" id="KW-1003">Cell membrane</keyword>
<evidence type="ECO:0000313" key="11">
    <source>
        <dbReference type="Proteomes" id="UP000019028"/>
    </source>
</evidence>
<keyword evidence="1 8" id="KW-0813">Transport</keyword>
<dbReference type="InterPro" id="IPR023693">
    <property type="entry name" value="ABC_transptr_BtuD"/>
</dbReference>
<evidence type="ECO:0000256" key="3">
    <source>
        <dbReference type="ARBA" id="ARBA00022519"/>
    </source>
</evidence>
<dbReference type="PROSITE" id="PS00211">
    <property type="entry name" value="ABC_TRANSPORTER_1"/>
    <property type="match status" value="1"/>
</dbReference>
<dbReference type="Pfam" id="PF00005">
    <property type="entry name" value="ABC_tran"/>
    <property type="match status" value="1"/>
</dbReference>
<keyword evidence="7 8" id="KW-0472">Membrane</keyword>
<evidence type="ECO:0000313" key="10">
    <source>
        <dbReference type="EMBL" id="AHF77118.1"/>
    </source>
</evidence>
<feature type="binding site" evidence="8">
    <location>
        <begin position="40"/>
        <end position="47"/>
    </location>
    <ligand>
        <name>ATP</name>
        <dbReference type="ChEBI" id="CHEBI:30616"/>
    </ligand>
</feature>